<dbReference type="EMBL" id="JAQIFT010000021">
    <property type="protein sequence ID" value="MDA3731011.1"/>
    <property type="molecule type" value="Genomic_DNA"/>
</dbReference>
<dbReference type="Pfam" id="PF13545">
    <property type="entry name" value="HTH_Crp_2"/>
    <property type="match status" value="1"/>
</dbReference>
<evidence type="ECO:0000259" key="4">
    <source>
        <dbReference type="PROSITE" id="PS50042"/>
    </source>
</evidence>
<feature type="domain" description="Cyclic nucleotide-binding" evidence="4">
    <location>
        <begin position="32"/>
        <end position="115"/>
    </location>
</feature>
<evidence type="ECO:0000256" key="1">
    <source>
        <dbReference type="ARBA" id="ARBA00023015"/>
    </source>
</evidence>
<gene>
    <name evidence="6" type="ORF">PBV87_05795</name>
</gene>
<keyword evidence="1" id="KW-0805">Transcription regulation</keyword>
<dbReference type="RefSeq" id="WP_271011482.1">
    <property type="nucleotide sequence ID" value="NZ_JAQIFT010000021.1"/>
</dbReference>
<name>A0AA42J096_9FIRM</name>
<reference evidence="6" key="1">
    <citation type="journal article" date="2023" name="Int. J. Syst. Evol. Microbiol.">
        <title>&lt;i&gt;Holtiella tumoricola&lt;/i&gt; gen. nov. sp. nov., isolated from a human clinical sample.</title>
        <authorList>
            <person name="Allen-Vercoe E."/>
            <person name="Daigneault M.C."/>
            <person name="Vancuren S.J."/>
            <person name="Cochrane K."/>
            <person name="O'Neal L.L."/>
            <person name="Sankaranarayanan K."/>
            <person name="Lawson P.A."/>
        </authorList>
    </citation>
    <scope>NUCLEOTIDE SEQUENCE</scope>
    <source>
        <strain evidence="6">CC70A</strain>
    </source>
</reference>
<proteinExistence type="predicted"/>
<dbReference type="SUPFAM" id="SSF51206">
    <property type="entry name" value="cAMP-binding domain-like"/>
    <property type="match status" value="1"/>
</dbReference>
<accession>A0AA42J096</accession>
<dbReference type="GO" id="GO:0003677">
    <property type="term" value="F:DNA binding"/>
    <property type="evidence" value="ECO:0007669"/>
    <property type="project" value="UniProtKB-KW"/>
</dbReference>
<keyword evidence="3" id="KW-0804">Transcription</keyword>
<organism evidence="6 7">
    <name type="scientific">Holtiella tumoricola</name>
    <dbReference type="NCBI Taxonomy" id="3018743"/>
    <lineage>
        <taxon>Bacteria</taxon>
        <taxon>Bacillati</taxon>
        <taxon>Bacillota</taxon>
        <taxon>Clostridia</taxon>
        <taxon>Lachnospirales</taxon>
        <taxon>Cellulosilyticaceae</taxon>
        <taxon>Holtiella</taxon>
    </lineage>
</organism>
<dbReference type="CDD" id="cd00038">
    <property type="entry name" value="CAP_ED"/>
    <property type="match status" value="1"/>
</dbReference>
<dbReference type="InterPro" id="IPR014710">
    <property type="entry name" value="RmlC-like_jellyroll"/>
</dbReference>
<dbReference type="Gene3D" id="2.60.120.10">
    <property type="entry name" value="Jelly Rolls"/>
    <property type="match status" value="1"/>
</dbReference>
<dbReference type="SMART" id="SM00100">
    <property type="entry name" value="cNMP"/>
    <property type="match status" value="1"/>
</dbReference>
<dbReference type="GO" id="GO:0003700">
    <property type="term" value="F:DNA-binding transcription factor activity"/>
    <property type="evidence" value="ECO:0007669"/>
    <property type="project" value="TreeGrafter"/>
</dbReference>
<feature type="domain" description="HTH crp-type" evidence="5">
    <location>
        <begin position="146"/>
        <end position="209"/>
    </location>
</feature>
<evidence type="ECO:0000256" key="3">
    <source>
        <dbReference type="ARBA" id="ARBA00023163"/>
    </source>
</evidence>
<comment type="caution">
    <text evidence="6">The sequence shown here is derived from an EMBL/GenBank/DDBJ whole genome shotgun (WGS) entry which is preliminary data.</text>
</comment>
<keyword evidence="2" id="KW-0238">DNA-binding</keyword>
<dbReference type="InterPro" id="IPR012318">
    <property type="entry name" value="HTH_CRP"/>
</dbReference>
<dbReference type="InterPro" id="IPR050397">
    <property type="entry name" value="Env_Response_Regulators"/>
</dbReference>
<dbReference type="GO" id="GO:0005829">
    <property type="term" value="C:cytosol"/>
    <property type="evidence" value="ECO:0007669"/>
    <property type="project" value="TreeGrafter"/>
</dbReference>
<evidence type="ECO:0000256" key="2">
    <source>
        <dbReference type="ARBA" id="ARBA00023125"/>
    </source>
</evidence>
<dbReference type="SUPFAM" id="SSF46785">
    <property type="entry name" value="Winged helix' DNA-binding domain"/>
    <property type="match status" value="1"/>
</dbReference>
<protein>
    <submittedName>
        <fullName evidence="6">Cyclic nucleotide-binding domain-containing protein</fullName>
    </submittedName>
</protein>
<dbReference type="InterPro" id="IPR036390">
    <property type="entry name" value="WH_DNA-bd_sf"/>
</dbReference>
<dbReference type="PROSITE" id="PS50042">
    <property type="entry name" value="CNMP_BINDING_3"/>
    <property type="match status" value="1"/>
</dbReference>
<dbReference type="PROSITE" id="PS51063">
    <property type="entry name" value="HTH_CRP_2"/>
    <property type="match status" value="1"/>
</dbReference>
<dbReference type="PANTHER" id="PTHR24567:SF26">
    <property type="entry name" value="REGULATORY PROTEIN YEIL"/>
    <property type="match status" value="1"/>
</dbReference>
<dbReference type="InterPro" id="IPR018490">
    <property type="entry name" value="cNMP-bd_dom_sf"/>
</dbReference>
<evidence type="ECO:0000313" key="6">
    <source>
        <dbReference type="EMBL" id="MDA3731011.1"/>
    </source>
</evidence>
<evidence type="ECO:0000313" key="7">
    <source>
        <dbReference type="Proteomes" id="UP001169242"/>
    </source>
</evidence>
<dbReference type="AlphaFoldDB" id="A0AA42J096"/>
<evidence type="ECO:0000259" key="5">
    <source>
        <dbReference type="PROSITE" id="PS51063"/>
    </source>
</evidence>
<keyword evidence="7" id="KW-1185">Reference proteome</keyword>
<dbReference type="Pfam" id="PF00027">
    <property type="entry name" value="cNMP_binding"/>
    <property type="match status" value="1"/>
</dbReference>
<dbReference type="PANTHER" id="PTHR24567">
    <property type="entry name" value="CRP FAMILY TRANSCRIPTIONAL REGULATORY PROTEIN"/>
    <property type="match status" value="1"/>
</dbReference>
<sequence length="218" mass="24623">MKKEKVQLRHIEKLLTYGITIEDESEIRLFTYKKGEEILREGFPMAYLLVVVGGKAKVYASAANGRDLLLSYYVADGIVGDVELMSDQYIASTTMIALTDFVCIALPFKSWSERLKTNVTFLNHIGRELAAKLIRCSNKGVATALHDGEKRLCTYLLQVTPDDRLDETLTNVASAIGMSYRHLLRILKVLCEEKILQKEGKGYRVMNRHALESKGFVE</sequence>
<dbReference type="Proteomes" id="UP001169242">
    <property type="component" value="Unassembled WGS sequence"/>
</dbReference>
<dbReference type="InterPro" id="IPR000595">
    <property type="entry name" value="cNMP-bd_dom"/>
</dbReference>